<dbReference type="SMART" id="SM00368">
    <property type="entry name" value="LRR_RI"/>
    <property type="match status" value="13"/>
</dbReference>
<evidence type="ECO:0000256" key="6">
    <source>
        <dbReference type="ARBA" id="ARBA00022553"/>
    </source>
</evidence>
<dbReference type="RefSeq" id="XP_020835056.1">
    <property type="nucleotide sequence ID" value="XM_020979397.1"/>
</dbReference>
<dbReference type="FunCoup" id="A0A6P5JUJ2">
    <property type="interactions" value="493"/>
</dbReference>
<evidence type="ECO:0000256" key="7">
    <source>
        <dbReference type="ARBA" id="ARBA00022614"/>
    </source>
</evidence>
<comment type="function">
    <text evidence="12">Ribonuclease inhibitor which inhibits RNASE1, RNASE2 and angiogenin (ANG). May play a role in redox homeostasis. Required to inhibit the cytotoxic tRNA ribonuclease activity of ANG in the cytoplasm in absence of stress. Relocates to the nucleus in response to stress, relieving inhibition of ANG in the cytoplasm, and inhibiting the angiogenic activity of ANG in the nucleus.</text>
</comment>
<dbReference type="GeneID" id="110202977"/>
<dbReference type="InParanoid" id="A0A6P5JUJ2"/>
<keyword evidence="14" id="KW-1185">Reference proteome</keyword>
<dbReference type="PANTHER" id="PTHR45690">
    <property type="entry name" value="NACHT, LRR AND PYD DOMAINS-CONTAINING PROTEIN 12"/>
    <property type="match status" value="1"/>
</dbReference>
<name>A0A6P5JUJ2_PHACI</name>
<evidence type="ECO:0000256" key="3">
    <source>
        <dbReference type="ARBA" id="ARBA00011699"/>
    </source>
</evidence>
<dbReference type="CTD" id="6050"/>
<evidence type="ECO:0000256" key="5">
    <source>
        <dbReference type="ARBA" id="ARBA00022490"/>
    </source>
</evidence>
<dbReference type="InterPro" id="IPR001611">
    <property type="entry name" value="Leu-rich_rpt"/>
</dbReference>
<dbReference type="Pfam" id="PF18779">
    <property type="entry name" value="LRR_RI_capping"/>
    <property type="match status" value="1"/>
</dbReference>
<dbReference type="InterPro" id="IPR041302">
    <property type="entry name" value="LRR_RI_cap"/>
</dbReference>
<keyword evidence="7" id="KW-0433">Leucine-rich repeat</keyword>
<dbReference type="KEGG" id="pcw:110202977"/>
<evidence type="ECO:0000256" key="8">
    <source>
        <dbReference type="ARBA" id="ARBA00022737"/>
    </source>
</evidence>
<proteinExistence type="predicted"/>
<dbReference type="InterPro" id="IPR050637">
    <property type="entry name" value="NLRP_innate_immun_reg"/>
</dbReference>
<dbReference type="SMART" id="SM00367">
    <property type="entry name" value="LRR_CC"/>
    <property type="match status" value="4"/>
</dbReference>
<keyword evidence="10" id="KW-0539">Nucleus</keyword>
<comment type="subunit">
    <text evidence="3">Forms high-affinity heterodimers with RNASE1, ANG and RNASE2.</text>
</comment>
<accession>A0A6P5JUJ2</accession>
<keyword evidence="8" id="KW-0677">Repeat</keyword>
<evidence type="ECO:0000256" key="2">
    <source>
        <dbReference type="ARBA" id="ARBA00004496"/>
    </source>
</evidence>
<dbReference type="InterPro" id="IPR032675">
    <property type="entry name" value="LRR_dom_sf"/>
</dbReference>
<evidence type="ECO:0000256" key="9">
    <source>
        <dbReference type="ARBA" id="ARBA00022990"/>
    </source>
</evidence>
<dbReference type="CDD" id="cd00116">
    <property type="entry name" value="LRR_RI"/>
    <property type="match status" value="1"/>
</dbReference>
<dbReference type="InterPro" id="IPR006553">
    <property type="entry name" value="Leu-rich_rpt_Cys-con_subtyp"/>
</dbReference>
<gene>
    <name evidence="15" type="primary">RNH1</name>
</gene>
<feature type="compositionally biased region" description="Low complexity" evidence="13">
    <location>
        <begin position="41"/>
        <end position="61"/>
    </location>
</feature>
<evidence type="ECO:0000256" key="4">
    <source>
        <dbReference type="ARBA" id="ARBA00014554"/>
    </source>
</evidence>
<keyword evidence="5" id="KW-0963">Cytoplasm</keyword>
<dbReference type="GO" id="GO:0005737">
    <property type="term" value="C:cytoplasm"/>
    <property type="evidence" value="ECO:0007669"/>
    <property type="project" value="UniProtKB-SubCell"/>
</dbReference>
<dbReference type="Proteomes" id="UP000515140">
    <property type="component" value="Unplaced"/>
</dbReference>
<dbReference type="PANTHER" id="PTHR45690:SF19">
    <property type="entry name" value="NACHT, LRR AND PYD DOMAINS-CONTAINING PROTEIN 3"/>
    <property type="match status" value="1"/>
</dbReference>
<keyword evidence="9" id="KW-0007">Acetylation</keyword>
<dbReference type="Gene3D" id="3.80.10.10">
    <property type="entry name" value="Ribonuclease Inhibitor"/>
    <property type="match status" value="1"/>
</dbReference>
<organism evidence="14 15">
    <name type="scientific">Phascolarctos cinereus</name>
    <name type="common">Koala</name>
    <dbReference type="NCBI Taxonomy" id="38626"/>
    <lineage>
        <taxon>Eukaryota</taxon>
        <taxon>Metazoa</taxon>
        <taxon>Chordata</taxon>
        <taxon>Craniata</taxon>
        <taxon>Vertebrata</taxon>
        <taxon>Euteleostomi</taxon>
        <taxon>Mammalia</taxon>
        <taxon>Metatheria</taxon>
        <taxon>Diprotodontia</taxon>
        <taxon>Phascolarctidae</taxon>
        <taxon>Phascolarctos</taxon>
    </lineage>
</organism>
<sequence>MLGLRSLRRLRRWPRWGAPRPGRPPSQDRGHGFSNSSFLQPLAPRACPSPSRSRSPVSPFPEAGATPSPTMNLEIQCEDLSSARWMELLPSMPQYGIIRLDDCGLTNAMCANICSVLQASSSLTELSLANNELGDAGARLVLKGLQSPTCKIQKLNLQNCNITCAGCELIPALLRTKSTLICLQLSDNHLGDEGMKLLCEGLMDPRCSLQRLELEYCELTMSSCEALSTVLQTKGSLQELTLNNNELGEAGVALLCQGLMDPNCELQVLKLEGCGVTSANCKDLSMVLQTKESLQELCLGENKIGDAGLDQLCQGILSPACNLKTLWLWECDITAKGCRALAQVLKSKPCLTKLSLICNQLGDEGAEPLCQALLDPGCQLEELWLRTCGFTVASCSSFCTVLEKNRTLKELQLSTNTLADAGVKQMSKGLLHPDCPVQSLWLGDCELSDECCGTLASILLTNHTLKELDLSNNGRIGDQGIRQLMASLKEPSCTLEQLVLFDIYWTEEVDNELKTLQEAKPSLRITS</sequence>
<evidence type="ECO:0000313" key="14">
    <source>
        <dbReference type="Proteomes" id="UP000515140"/>
    </source>
</evidence>
<keyword evidence="6" id="KW-0597">Phosphoprotein</keyword>
<evidence type="ECO:0000256" key="1">
    <source>
        <dbReference type="ARBA" id="ARBA00004123"/>
    </source>
</evidence>
<dbReference type="GO" id="GO:0005634">
    <property type="term" value="C:nucleus"/>
    <property type="evidence" value="ECO:0007669"/>
    <property type="project" value="UniProtKB-SubCell"/>
</dbReference>
<dbReference type="SUPFAM" id="SSF52047">
    <property type="entry name" value="RNI-like"/>
    <property type="match status" value="2"/>
</dbReference>
<dbReference type="AlphaFoldDB" id="A0A6P5JUJ2"/>
<evidence type="ECO:0000313" key="15">
    <source>
        <dbReference type="RefSeq" id="XP_020835056.1"/>
    </source>
</evidence>
<dbReference type="Pfam" id="PF13516">
    <property type="entry name" value="LRR_6"/>
    <property type="match status" value="6"/>
</dbReference>
<evidence type="ECO:0000256" key="13">
    <source>
        <dbReference type="SAM" id="MobiDB-lite"/>
    </source>
</evidence>
<reference evidence="15" key="1">
    <citation type="submission" date="2025-08" db="UniProtKB">
        <authorList>
            <consortium name="RefSeq"/>
        </authorList>
    </citation>
    <scope>IDENTIFICATION</scope>
    <source>
        <tissue evidence="15">Spleen</tissue>
    </source>
</reference>
<evidence type="ECO:0000256" key="11">
    <source>
        <dbReference type="ARBA" id="ARBA00032534"/>
    </source>
</evidence>
<protein>
    <recommendedName>
        <fullName evidence="4">Ribonuclease inhibitor</fullName>
    </recommendedName>
    <alternativeName>
        <fullName evidence="11">Ribonuclease/angiogenin inhibitor 1</fullName>
    </alternativeName>
</protein>
<evidence type="ECO:0000256" key="12">
    <source>
        <dbReference type="ARBA" id="ARBA00049613"/>
    </source>
</evidence>
<comment type="subcellular location">
    <subcellularLocation>
        <location evidence="2">Cytoplasm</location>
    </subcellularLocation>
    <subcellularLocation>
        <location evidence="1">Nucleus</location>
    </subcellularLocation>
</comment>
<evidence type="ECO:0000256" key="10">
    <source>
        <dbReference type="ARBA" id="ARBA00023242"/>
    </source>
</evidence>
<feature type="region of interest" description="Disordered" evidence="13">
    <location>
        <begin position="13"/>
        <end position="71"/>
    </location>
</feature>